<dbReference type="InterPro" id="IPR016167">
    <property type="entry name" value="FAD-bd_PCMH_sub1"/>
</dbReference>
<accession>A0A8J3JNF7</accession>
<comment type="caution">
    <text evidence="4">The sequence shown here is derived from an EMBL/GenBank/DDBJ whole genome shotgun (WGS) entry which is preliminary data.</text>
</comment>
<feature type="region of interest" description="Disordered" evidence="2">
    <location>
        <begin position="1"/>
        <end position="20"/>
    </location>
</feature>
<dbReference type="GO" id="GO:0071949">
    <property type="term" value="F:FAD binding"/>
    <property type="evidence" value="ECO:0007669"/>
    <property type="project" value="InterPro"/>
</dbReference>
<dbReference type="Gene3D" id="3.30.390.50">
    <property type="entry name" value="CO dehydrogenase flavoprotein, C-terminal domain"/>
    <property type="match status" value="1"/>
</dbReference>
<dbReference type="PROSITE" id="PS51387">
    <property type="entry name" value="FAD_PCMH"/>
    <property type="match status" value="1"/>
</dbReference>
<dbReference type="Pfam" id="PF00941">
    <property type="entry name" value="FAD_binding_5"/>
    <property type="match status" value="1"/>
</dbReference>
<keyword evidence="5" id="KW-1185">Reference proteome</keyword>
<dbReference type="Pfam" id="PF03450">
    <property type="entry name" value="CO_deh_flav_C"/>
    <property type="match status" value="1"/>
</dbReference>
<dbReference type="AlphaFoldDB" id="A0A8J3JNF7"/>
<feature type="domain" description="FAD-binding PCMH-type" evidence="3">
    <location>
        <begin position="24"/>
        <end position="249"/>
    </location>
</feature>
<reference evidence="4 5" key="1">
    <citation type="submission" date="2021-01" db="EMBL/GenBank/DDBJ databases">
        <title>Whole genome shotgun sequence of Catellatospora bangladeshensis NBRC 107357.</title>
        <authorList>
            <person name="Komaki H."/>
            <person name="Tamura T."/>
        </authorList>
    </citation>
    <scope>NUCLEOTIDE SEQUENCE [LARGE SCALE GENOMIC DNA]</scope>
    <source>
        <strain evidence="4 5">NBRC 107357</strain>
    </source>
</reference>
<dbReference type="SMART" id="SM01092">
    <property type="entry name" value="CO_deh_flav_C"/>
    <property type="match status" value="1"/>
</dbReference>
<dbReference type="InterPro" id="IPR016169">
    <property type="entry name" value="FAD-bd_PCMH_sub2"/>
</dbReference>
<dbReference type="EMBL" id="BONF01000009">
    <property type="protein sequence ID" value="GIF80319.1"/>
    <property type="molecule type" value="Genomic_DNA"/>
</dbReference>
<dbReference type="GO" id="GO:0016491">
    <property type="term" value="F:oxidoreductase activity"/>
    <property type="evidence" value="ECO:0007669"/>
    <property type="project" value="UniProtKB-KW"/>
</dbReference>
<dbReference type="InterPro" id="IPR016166">
    <property type="entry name" value="FAD-bd_PCMH"/>
</dbReference>
<dbReference type="InterPro" id="IPR036683">
    <property type="entry name" value="CO_DH_flav_C_dom_sf"/>
</dbReference>
<dbReference type="Proteomes" id="UP000601223">
    <property type="component" value="Unassembled WGS sequence"/>
</dbReference>
<dbReference type="InterPro" id="IPR051312">
    <property type="entry name" value="Diverse_Substr_Oxidored"/>
</dbReference>
<evidence type="ECO:0000259" key="3">
    <source>
        <dbReference type="PROSITE" id="PS51387"/>
    </source>
</evidence>
<organism evidence="4 5">
    <name type="scientific">Catellatospora bangladeshensis</name>
    <dbReference type="NCBI Taxonomy" id="310355"/>
    <lineage>
        <taxon>Bacteria</taxon>
        <taxon>Bacillati</taxon>
        <taxon>Actinomycetota</taxon>
        <taxon>Actinomycetes</taxon>
        <taxon>Micromonosporales</taxon>
        <taxon>Micromonosporaceae</taxon>
        <taxon>Catellatospora</taxon>
    </lineage>
</organism>
<protein>
    <recommendedName>
        <fullName evidence="3">FAD-binding PCMH-type domain-containing protein</fullName>
    </recommendedName>
</protein>
<evidence type="ECO:0000256" key="1">
    <source>
        <dbReference type="ARBA" id="ARBA00023002"/>
    </source>
</evidence>
<proteinExistence type="predicted"/>
<evidence type="ECO:0000313" key="5">
    <source>
        <dbReference type="Proteomes" id="UP000601223"/>
    </source>
</evidence>
<evidence type="ECO:0000256" key="2">
    <source>
        <dbReference type="SAM" id="MobiDB-lite"/>
    </source>
</evidence>
<dbReference type="PANTHER" id="PTHR42659">
    <property type="entry name" value="XANTHINE DEHYDROGENASE SUBUNIT C-RELATED"/>
    <property type="match status" value="1"/>
</dbReference>
<keyword evidence="1" id="KW-0560">Oxidoreductase</keyword>
<gene>
    <name evidence="4" type="ORF">Cba03nite_16680</name>
</gene>
<dbReference type="InterPro" id="IPR002346">
    <property type="entry name" value="Mopterin_DH_FAD-bd"/>
</dbReference>
<dbReference type="PANTHER" id="PTHR42659:SF1">
    <property type="entry name" value="OXIDOREDUCTASE"/>
    <property type="match status" value="1"/>
</dbReference>
<dbReference type="SUPFAM" id="SSF56176">
    <property type="entry name" value="FAD-binding/transporter-associated domain-like"/>
    <property type="match status" value="1"/>
</dbReference>
<name>A0A8J3JNF7_9ACTN</name>
<dbReference type="SUPFAM" id="SSF55447">
    <property type="entry name" value="CO dehydrogenase flavoprotein C-terminal domain-like"/>
    <property type="match status" value="1"/>
</dbReference>
<sequence length="357" mass="38469">MPVRGVRQHRRRDPRRSRAAGRGRCVMRAFVYERPADVEQAVAAVAADPQAAFLAGGTTQLDLMKDGVWTPDRLVDITRLPLRGIMVEGQLMRVGALTTMEQLAAEPAVTERLLMVREALLAGASTQLRNMATIGGNLLQRTRCRYFRDPSVAACNRRSPDSGCAAVDNTARMHAILGVDERCVALHASDVAVPLVAVDAQALVAGPGGQQRHIPLTEFWVRADEGPSIEHVLTHGELVTAVDVPLLPAGWRSGYLKVRDRASYEFALCSAAVAVLMDGDLIADVRIALGGVGSVPWRARQAEQMLRGTHVDPVRFEQAGRATVAGAYTLPGTAFKVDLAVATLTRQLLAMTTEANS</sequence>
<dbReference type="Gene3D" id="3.30.43.10">
    <property type="entry name" value="Uridine Diphospho-n-acetylenolpyruvylglucosamine Reductase, domain 2"/>
    <property type="match status" value="1"/>
</dbReference>
<evidence type="ECO:0000313" key="4">
    <source>
        <dbReference type="EMBL" id="GIF80319.1"/>
    </source>
</evidence>
<dbReference type="InterPro" id="IPR036318">
    <property type="entry name" value="FAD-bd_PCMH-like_sf"/>
</dbReference>
<dbReference type="InterPro" id="IPR005107">
    <property type="entry name" value="CO_DH_flav_C"/>
</dbReference>
<dbReference type="Gene3D" id="3.30.465.10">
    <property type="match status" value="2"/>
</dbReference>